<keyword evidence="9 12" id="KW-0333">Golgi apparatus</keyword>
<organism evidence="15 16">
    <name type="scientific">Mytilus coruscus</name>
    <name type="common">Sea mussel</name>
    <dbReference type="NCBI Taxonomy" id="42192"/>
    <lineage>
        <taxon>Eukaryota</taxon>
        <taxon>Metazoa</taxon>
        <taxon>Spiralia</taxon>
        <taxon>Lophotrochozoa</taxon>
        <taxon>Mollusca</taxon>
        <taxon>Bivalvia</taxon>
        <taxon>Autobranchia</taxon>
        <taxon>Pteriomorphia</taxon>
        <taxon>Mytilida</taxon>
        <taxon>Mytiloidea</taxon>
        <taxon>Mytilidae</taxon>
        <taxon>Mytilinae</taxon>
        <taxon>Mytilus</taxon>
    </lineage>
</organism>
<evidence type="ECO:0000256" key="10">
    <source>
        <dbReference type="ARBA" id="ARBA00023136"/>
    </source>
</evidence>
<evidence type="ECO:0000256" key="9">
    <source>
        <dbReference type="ARBA" id="ARBA00023034"/>
    </source>
</evidence>
<evidence type="ECO:0000256" key="11">
    <source>
        <dbReference type="ARBA" id="ARBA00023180"/>
    </source>
</evidence>
<evidence type="ECO:0000313" key="15">
    <source>
        <dbReference type="EMBL" id="CAC5410835.1"/>
    </source>
</evidence>
<keyword evidence="7" id="KW-0735">Signal-anchor</keyword>
<dbReference type="GO" id="GO:0032580">
    <property type="term" value="C:Golgi cisterna membrane"/>
    <property type="evidence" value="ECO:0007669"/>
    <property type="project" value="UniProtKB-SubCell"/>
</dbReference>
<keyword evidence="6 12" id="KW-0812">Transmembrane</keyword>
<evidence type="ECO:0000256" key="7">
    <source>
        <dbReference type="ARBA" id="ARBA00022968"/>
    </source>
</evidence>
<evidence type="ECO:0000259" key="13">
    <source>
        <dbReference type="Pfam" id="PF00852"/>
    </source>
</evidence>
<accession>A0A6J8DSB1</accession>
<dbReference type="EMBL" id="CACVKT020007808">
    <property type="protein sequence ID" value="CAC5410835.1"/>
    <property type="molecule type" value="Genomic_DNA"/>
</dbReference>
<dbReference type="AlphaFoldDB" id="A0A6J8DSB1"/>
<dbReference type="InterPro" id="IPR038577">
    <property type="entry name" value="GT10-like_C_sf"/>
</dbReference>
<dbReference type="Pfam" id="PF17039">
    <property type="entry name" value="Glyco_tran_10_N"/>
    <property type="match status" value="1"/>
</dbReference>
<evidence type="ECO:0000256" key="6">
    <source>
        <dbReference type="ARBA" id="ARBA00022692"/>
    </source>
</evidence>
<comment type="pathway">
    <text evidence="2">Protein modification; protein glycosylation.</text>
</comment>
<keyword evidence="11" id="KW-0325">Glycoprotein</keyword>
<dbReference type="Proteomes" id="UP000507470">
    <property type="component" value="Unassembled WGS sequence"/>
</dbReference>
<dbReference type="InterPro" id="IPR001503">
    <property type="entry name" value="Glyco_trans_10"/>
</dbReference>
<name>A0A6J8DSB1_MYTCO</name>
<evidence type="ECO:0000256" key="1">
    <source>
        <dbReference type="ARBA" id="ARBA00004323"/>
    </source>
</evidence>
<proteinExistence type="inferred from homology"/>
<keyword evidence="16" id="KW-1185">Reference proteome</keyword>
<feature type="domain" description="Fucosyltransferase N-terminal" evidence="14">
    <location>
        <begin position="29"/>
        <end position="129"/>
    </location>
</feature>
<evidence type="ECO:0000256" key="5">
    <source>
        <dbReference type="ARBA" id="ARBA00022679"/>
    </source>
</evidence>
<sequence>METLRPSKKMHVSTETISDSKQTRLYQFTILYYAAPPYHTHNLNIIDFFHGCDFQNCEIVFDRSLLNTSDVVIFEHSMINDGLPKKTKKQTWIFVTFESPYTTQNTYGSFQFDWTMSYRHDADAFSPYGIIKVRSSNKGKDYPSIYSRKTHNVVWIASNFNTVSKRKSYVLQLSKHIDVDIYGRCGDFSCPGTFFECKKKLSEQFILSFENSLCKDYMTEKIFSIYGDDVNIIPIVRGAPNVRQYLPVNTYILTSDFASPLKLANFLKMVGNNETSYNSYLKEKDKYYNYSNPNDETGMCNMCKLLNRRYKRTQTLNIREWLWKGQCINPSDV</sequence>
<dbReference type="GO" id="GO:0000139">
    <property type="term" value="C:Golgi membrane"/>
    <property type="evidence" value="ECO:0007669"/>
    <property type="project" value="UniProtKB-SubCell"/>
</dbReference>
<dbReference type="EC" id="2.4.1.-" evidence="12"/>
<dbReference type="FunFam" id="3.40.50.11660:FF:000002">
    <property type="entry name" value="Alpha-(1,3)-fucosyltransferase"/>
    <property type="match status" value="1"/>
</dbReference>
<comment type="similarity">
    <text evidence="3 12">Belongs to the glycosyltransferase 10 family.</text>
</comment>
<evidence type="ECO:0000256" key="8">
    <source>
        <dbReference type="ARBA" id="ARBA00022989"/>
    </source>
</evidence>
<dbReference type="UniPathway" id="UPA00378"/>
<evidence type="ECO:0000259" key="14">
    <source>
        <dbReference type="Pfam" id="PF17039"/>
    </source>
</evidence>
<dbReference type="PANTHER" id="PTHR48438:SF1">
    <property type="entry name" value="ALPHA-(1,3)-FUCOSYLTRANSFERASE C-RELATED"/>
    <property type="match status" value="1"/>
</dbReference>
<evidence type="ECO:0000256" key="2">
    <source>
        <dbReference type="ARBA" id="ARBA00004922"/>
    </source>
</evidence>
<keyword evidence="5 12" id="KW-0808">Transferase</keyword>
<dbReference type="PANTHER" id="PTHR48438">
    <property type="entry name" value="ALPHA-(1,3)-FUCOSYLTRANSFERASE C-RELATED"/>
    <property type="match status" value="1"/>
</dbReference>
<dbReference type="GO" id="GO:0008417">
    <property type="term" value="F:fucosyltransferase activity"/>
    <property type="evidence" value="ECO:0007669"/>
    <property type="project" value="InterPro"/>
</dbReference>
<dbReference type="OrthoDB" id="6085082at2759"/>
<evidence type="ECO:0000256" key="4">
    <source>
        <dbReference type="ARBA" id="ARBA00022676"/>
    </source>
</evidence>
<evidence type="ECO:0000313" key="16">
    <source>
        <dbReference type="Proteomes" id="UP000507470"/>
    </source>
</evidence>
<reference evidence="15 16" key="1">
    <citation type="submission" date="2020-06" db="EMBL/GenBank/DDBJ databases">
        <authorList>
            <person name="Li R."/>
            <person name="Bekaert M."/>
        </authorList>
    </citation>
    <scope>NUCLEOTIDE SEQUENCE [LARGE SCALE GENOMIC DNA]</scope>
    <source>
        <strain evidence="16">wild</strain>
    </source>
</reference>
<comment type="subcellular location">
    <subcellularLocation>
        <location evidence="1">Golgi apparatus membrane</location>
        <topology evidence="1">Single-pass type II membrane protein</topology>
    </subcellularLocation>
    <subcellularLocation>
        <location evidence="12">Golgi apparatus</location>
        <location evidence="12">Golgi stack membrane</location>
        <topology evidence="12">Single-pass type II membrane protein</topology>
    </subcellularLocation>
</comment>
<dbReference type="SUPFAM" id="SSF53756">
    <property type="entry name" value="UDP-Glycosyltransferase/glycogen phosphorylase"/>
    <property type="match status" value="1"/>
</dbReference>
<feature type="domain" description="Fucosyltransferase C-terminal" evidence="13">
    <location>
        <begin position="147"/>
        <end position="320"/>
    </location>
</feature>
<evidence type="ECO:0000256" key="3">
    <source>
        <dbReference type="ARBA" id="ARBA00008919"/>
    </source>
</evidence>
<dbReference type="Gene3D" id="3.40.50.11660">
    <property type="entry name" value="Glycosyl transferase family 10, C-terminal domain"/>
    <property type="match status" value="1"/>
</dbReference>
<keyword evidence="4 12" id="KW-0328">Glycosyltransferase</keyword>
<keyword evidence="8" id="KW-1133">Transmembrane helix</keyword>
<dbReference type="InterPro" id="IPR031481">
    <property type="entry name" value="Glyco_tran_10_N"/>
</dbReference>
<gene>
    <name evidence="15" type="ORF">MCOR_43993</name>
</gene>
<evidence type="ECO:0000256" key="12">
    <source>
        <dbReference type="RuleBase" id="RU003832"/>
    </source>
</evidence>
<dbReference type="Pfam" id="PF00852">
    <property type="entry name" value="Glyco_transf_10"/>
    <property type="match status" value="1"/>
</dbReference>
<keyword evidence="10" id="KW-0472">Membrane</keyword>
<protein>
    <recommendedName>
        <fullName evidence="12">Fucosyltransferase</fullName>
        <ecNumber evidence="12">2.4.1.-</ecNumber>
    </recommendedName>
</protein>
<dbReference type="InterPro" id="IPR055270">
    <property type="entry name" value="Glyco_tran_10_C"/>
</dbReference>